<evidence type="ECO:0000313" key="2">
    <source>
        <dbReference type="Proteomes" id="UP000054549"/>
    </source>
</evidence>
<name>A0A0C2X736_AMAMK</name>
<gene>
    <name evidence="1" type="ORF">M378DRAFT_162350</name>
</gene>
<keyword evidence="2" id="KW-1185">Reference proteome</keyword>
<evidence type="ECO:0000313" key="1">
    <source>
        <dbReference type="EMBL" id="KIL65101.1"/>
    </source>
</evidence>
<dbReference type="AlphaFoldDB" id="A0A0C2X736"/>
<organism evidence="1 2">
    <name type="scientific">Amanita muscaria (strain Koide BX008)</name>
    <dbReference type="NCBI Taxonomy" id="946122"/>
    <lineage>
        <taxon>Eukaryota</taxon>
        <taxon>Fungi</taxon>
        <taxon>Dikarya</taxon>
        <taxon>Basidiomycota</taxon>
        <taxon>Agaricomycotina</taxon>
        <taxon>Agaricomycetes</taxon>
        <taxon>Agaricomycetidae</taxon>
        <taxon>Agaricales</taxon>
        <taxon>Pluteineae</taxon>
        <taxon>Amanitaceae</taxon>
        <taxon>Amanita</taxon>
    </lineage>
</organism>
<dbReference type="EMBL" id="KN818244">
    <property type="protein sequence ID" value="KIL65101.1"/>
    <property type="molecule type" value="Genomic_DNA"/>
</dbReference>
<accession>A0A0C2X736</accession>
<dbReference type="InParanoid" id="A0A0C2X736"/>
<proteinExistence type="predicted"/>
<dbReference type="Proteomes" id="UP000054549">
    <property type="component" value="Unassembled WGS sequence"/>
</dbReference>
<reference evidence="1 2" key="1">
    <citation type="submission" date="2014-04" db="EMBL/GenBank/DDBJ databases">
        <title>Evolutionary Origins and Diversification of the Mycorrhizal Mutualists.</title>
        <authorList>
            <consortium name="DOE Joint Genome Institute"/>
            <consortium name="Mycorrhizal Genomics Consortium"/>
            <person name="Kohler A."/>
            <person name="Kuo A."/>
            <person name="Nagy L.G."/>
            <person name="Floudas D."/>
            <person name="Copeland A."/>
            <person name="Barry K.W."/>
            <person name="Cichocki N."/>
            <person name="Veneault-Fourrey C."/>
            <person name="LaButti K."/>
            <person name="Lindquist E.A."/>
            <person name="Lipzen A."/>
            <person name="Lundell T."/>
            <person name="Morin E."/>
            <person name="Murat C."/>
            <person name="Riley R."/>
            <person name="Ohm R."/>
            <person name="Sun H."/>
            <person name="Tunlid A."/>
            <person name="Henrissat B."/>
            <person name="Grigoriev I.V."/>
            <person name="Hibbett D.S."/>
            <person name="Martin F."/>
        </authorList>
    </citation>
    <scope>NUCLEOTIDE SEQUENCE [LARGE SCALE GENOMIC DNA]</scope>
    <source>
        <strain evidence="1 2">Koide BX008</strain>
    </source>
</reference>
<sequence>MGAGSEMPLYRELLLVSSICYSRRVVAIQYRTKVKQAQKGVHVDEHGVELRRVLGTRSSCSSTP</sequence>
<dbReference type="HOGENOM" id="CLU_2867193_0_0_1"/>
<protein>
    <submittedName>
        <fullName evidence="1">Uncharacterized protein</fullName>
    </submittedName>
</protein>